<dbReference type="PANTHER" id="PTHR13848">
    <property type="entry name" value="PROTEIN YIPPEE-LIKE CG15309-RELATED"/>
    <property type="match status" value="1"/>
</dbReference>
<gene>
    <name evidence="2" type="ORF">RD792_000260</name>
</gene>
<evidence type="ECO:0000313" key="3">
    <source>
        <dbReference type="Proteomes" id="UP001291926"/>
    </source>
</evidence>
<sequence length="244" mass="27277">MGRIFVVDLEGRTYRCKFCKTHLALADELVSRSFHCRRGKAYLFNNAVNITYGPHEERMMLSGMHTVADIFCCCCGQIVGWKYRRNTWGATRSLGSSQSRENHNEFSDSLDLQGDSCTAVARQLHGDCTAVARLLHGRRTAVARLLHGRSTAAAQRLHGSCTATARHTHGGCTAEARRLHGYCTAEALQLHSDCTAVARLLHGRRTAVARKLHARDNDKLGFREFSFLDNLEQNLGDLVVMESW</sequence>
<protein>
    <recommendedName>
        <fullName evidence="1">Yippee domain-containing protein</fullName>
    </recommendedName>
</protein>
<dbReference type="EMBL" id="JAYDYQ010001086">
    <property type="protein sequence ID" value="KAK4492933.1"/>
    <property type="molecule type" value="Genomic_DNA"/>
</dbReference>
<keyword evidence="3" id="KW-1185">Reference proteome</keyword>
<evidence type="ECO:0000313" key="2">
    <source>
        <dbReference type="EMBL" id="KAK4492933.1"/>
    </source>
</evidence>
<reference evidence="2 3" key="1">
    <citation type="journal article" date="2023" name="bioRxiv">
        <title>Genome report: Whole genome sequence and annotation of Penstemon davidsonii.</title>
        <authorList>
            <person name="Ostevik K.L."/>
            <person name="Alabady M."/>
            <person name="Zhang M."/>
            <person name="Rausher M.D."/>
        </authorList>
    </citation>
    <scope>NUCLEOTIDE SEQUENCE [LARGE SCALE GENOMIC DNA]</scope>
    <source>
        <strain evidence="2">DNT005</strain>
        <tissue evidence="2">Whole leaf</tissue>
    </source>
</reference>
<comment type="caution">
    <text evidence="2">The sequence shown here is derived from an EMBL/GenBank/DDBJ whole genome shotgun (WGS) entry which is preliminary data.</text>
</comment>
<proteinExistence type="predicted"/>
<evidence type="ECO:0000259" key="1">
    <source>
        <dbReference type="PROSITE" id="PS51792"/>
    </source>
</evidence>
<organism evidence="2 3">
    <name type="scientific">Penstemon davidsonii</name>
    <dbReference type="NCBI Taxonomy" id="160366"/>
    <lineage>
        <taxon>Eukaryota</taxon>
        <taxon>Viridiplantae</taxon>
        <taxon>Streptophyta</taxon>
        <taxon>Embryophyta</taxon>
        <taxon>Tracheophyta</taxon>
        <taxon>Spermatophyta</taxon>
        <taxon>Magnoliopsida</taxon>
        <taxon>eudicotyledons</taxon>
        <taxon>Gunneridae</taxon>
        <taxon>Pentapetalae</taxon>
        <taxon>asterids</taxon>
        <taxon>lamiids</taxon>
        <taxon>Lamiales</taxon>
        <taxon>Plantaginaceae</taxon>
        <taxon>Cheloneae</taxon>
        <taxon>Penstemon</taxon>
    </lineage>
</organism>
<dbReference type="InterPro" id="IPR034751">
    <property type="entry name" value="Yippee"/>
</dbReference>
<feature type="domain" description="Yippee" evidence="1">
    <location>
        <begin position="12"/>
        <end position="115"/>
    </location>
</feature>
<dbReference type="InterPro" id="IPR039058">
    <property type="entry name" value="Yippee_fam"/>
</dbReference>
<accession>A0ABR0DUL7</accession>
<dbReference type="PROSITE" id="PS51792">
    <property type="entry name" value="YIPPEE"/>
    <property type="match status" value="1"/>
</dbReference>
<name>A0ABR0DUL7_9LAMI</name>
<dbReference type="Proteomes" id="UP001291926">
    <property type="component" value="Unassembled WGS sequence"/>
</dbReference>